<reference evidence="2 3" key="2">
    <citation type="journal article" date="2012" name="Eukaryot. Cell">
        <title>Genome update of Botrytis cinerea strains B05.10 and T4.</title>
        <authorList>
            <person name="Staats M."/>
            <person name="van Kan J.A."/>
        </authorList>
    </citation>
    <scope>NUCLEOTIDE SEQUENCE [LARGE SCALE GENOMIC DNA]</scope>
    <source>
        <strain evidence="2 3">B05.10</strain>
    </source>
</reference>
<organism evidence="2 3">
    <name type="scientific">Botryotinia fuckeliana (strain B05.10)</name>
    <name type="common">Noble rot fungus</name>
    <name type="synonym">Botrytis cinerea</name>
    <dbReference type="NCBI Taxonomy" id="332648"/>
    <lineage>
        <taxon>Eukaryota</taxon>
        <taxon>Fungi</taxon>
        <taxon>Dikarya</taxon>
        <taxon>Ascomycota</taxon>
        <taxon>Pezizomycotina</taxon>
        <taxon>Leotiomycetes</taxon>
        <taxon>Helotiales</taxon>
        <taxon>Sclerotiniaceae</taxon>
        <taxon>Botrytis</taxon>
    </lineage>
</organism>
<evidence type="ECO:0000313" key="2">
    <source>
        <dbReference type="EMBL" id="ATZ48991.1"/>
    </source>
</evidence>
<dbReference type="VEuPathDB" id="FungiDB:Bcin04g01970"/>
<reference evidence="2 3" key="1">
    <citation type="journal article" date="2011" name="PLoS Genet.">
        <title>Genomic analysis of the necrotrophic fungal pathogens Sclerotinia sclerotiorum and Botrytis cinerea.</title>
        <authorList>
            <person name="Amselem J."/>
            <person name="Cuomo C.A."/>
            <person name="van Kan J.A."/>
            <person name="Viaud M."/>
            <person name="Benito E.P."/>
            <person name="Couloux A."/>
            <person name="Coutinho P.M."/>
            <person name="de Vries R.P."/>
            <person name="Dyer P.S."/>
            <person name="Fillinger S."/>
            <person name="Fournier E."/>
            <person name="Gout L."/>
            <person name="Hahn M."/>
            <person name="Kohn L."/>
            <person name="Lapalu N."/>
            <person name="Plummer K.M."/>
            <person name="Pradier J.M."/>
            <person name="Quevillon E."/>
            <person name="Sharon A."/>
            <person name="Simon A."/>
            <person name="ten Have A."/>
            <person name="Tudzynski B."/>
            <person name="Tudzynski P."/>
            <person name="Wincker P."/>
            <person name="Andrew M."/>
            <person name="Anthouard V."/>
            <person name="Beever R.E."/>
            <person name="Beffa R."/>
            <person name="Benoit I."/>
            <person name="Bouzid O."/>
            <person name="Brault B."/>
            <person name="Chen Z."/>
            <person name="Choquer M."/>
            <person name="Collemare J."/>
            <person name="Cotton P."/>
            <person name="Danchin E.G."/>
            <person name="Da Silva C."/>
            <person name="Gautier A."/>
            <person name="Giraud C."/>
            <person name="Giraud T."/>
            <person name="Gonzalez C."/>
            <person name="Grossetete S."/>
            <person name="Guldener U."/>
            <person name="Henrissat B."/>
            <person name="Howlett B.J."/>
            <person name="Kodira C."/>
            <person name="Kretschmer M."/>
            <person name="Lappartient A."/>
            <person name="Leroch M."/>
            <person name="Levis C."/>
            <person name="Mauceli E."/>
            <person name="Neuveglise C."/>
            <person name="Oeser B."/>
            <person name="Pearson M."/>
            <person name="Poulain J."/>
            <person name="Poussereau N."/>
            <person name="Quesneville H."/>
            <person name="Rascle C."/>
            <person name="Schumacher J."/>
            <person name="Segurens B."/>
            <person name="Sexton A."/>
            <person name="Silva E."/>
            <person name="Sirven C."/>
            <person name="Soanes D.M."/>
            <person name="Talbot N.J."/>
            <person name="Templeton M."/>
            <person name="Yandava C."/>
            <person name="Yarden O."/>
            <person name="Zeng Q."/>
            <person name="Rollins J.A."/>
            <person name="Lebrun M.H."/>
            <person name="Dickman M."/>
        </authorList>
    </citation>
    <scope>NUCLEOTIDE SEQUENCE [LARGE SCALE GENOMIC DNA]</scope>
    <source>
        <strain evidence="2 3">B05.10</strain>
    </source>
</reference>
<evidence type="ECO:0000313" key="3">
    <source>
        <dbReference type="Proteomes" id="UP000001798"/>
    </source>
</evidence>
<dbReference type="RefSeq" id="XP_024548199.1">
    <property type="nucleotide sequence ID" value="XM_024692424.1"/>
</dbReference>
<reference evidence="2 3" key="3">
    <citation type="journal article" date="2017" name="Mol. Plant Pathol.">
        <title>A gapless genome sequence of the fungus Botrytis cinerea.</title>
        <authorList>
            <person name="Van Kan J.A."/>
            <person name="Stassen J.H."/>
            <person name="Mosbach A."/>
            <person name="Van Der Lee T.A."/>
            <person name="Faino L."/>
            <person name="Farmer A.D."/>
            <person name="Papasotiriou D.G."/>
            <person name="Zhou S."/>
            <person name="Seidl M.F."/>
            <person name="Cottam E."/>
            <person name="Edel D."/>
            <person name="Hahn M."/>
            <person name="Schwartz D.C."/>
            <person name="Dietrich R.A."/>
            <person name="Widdison S."/>
            <person name="Scalliet G."/>
        </authorList>
    </citation>
    <scope>NUCLEOTIDE SEQUENCE [LARGE SCALE GENOMIC DNA]</scope>
    <source>
        <strain evidence="2 3">B05.10</strain>
    </source>
</reference>
<feature type="compositionally biased region" description="Acidic residues" evidence="1">
    <location>
        <begin position="102"/>
        <end position="112"/>
    </location>
</feature>
<dbReference type="Proteomes" id="UP000001798">
    <property type="component" value="Chromosome 4"/>
</dbReference>
<evidence type="ECO:0000256" key="1">
    <source>
        <dbReference type="SAM" id="MobiDB-lite"/>
    </source>
</evidence>
<gene>
    <name evidence="2" type="ORF">BCIN_04g01970</name>
</gene>
<accession>A0A384JEV3</accession>
<dbReference type="GeneID" id="36394095"/>
<proteinExistence type="predicted"/>
<name>A0A384JEV3_BOTFB</name>
<sequence length="178" mass="20120">MYVSMQARYRFIFESHCWPPFQPAHFIVFTRYILRTMSSAEKRSGVDSDQGTDRKRRRLELGARESGAMESLSSDAVRTDVMEVSGVRQAQERVNSEILAEGNDEEGNENLEIDGASTNNSAHYPDQDFGVRSGADGLRGESSLENEGHEIIETRVLDDSDNCHVNDDRNVDVDEHDY</sequence>
<dbReference type="EMBL" id="CP009808">
    <property type="protein sequence ID" value="ATZ48991.1"/>
    <property type="molecule type" value="Genomic_DNA"/>
</dbReference>
<feature type="region of interest" description="Disordered" evidence="1">
    <location>
        <begin position="40"/>
        <end position="148"/>
    </location>
</feature>
<keyword evidence="3" id="KW-1185">Reference proteome</keyword>
<dbReference type="KEGG" id="bfu:BCIN_04g01970"/>
<dbReference type="AlphaFoldDB" id="A0A384JEV3"/>
<protein>
    <submittedName>
        <fullName evidence="2">Uncharacterized protein</fullName>
    </submittedName>
</protein>